<feature type="compositionally biased region" description="Basic and acidic residues" evidence="1">
    <location>
        <begin position="281"/>
        <end position="300"/>
    </location>
</feature>
<evidence type="ECO:0000313" key="3">
    <source>
        <dbReference type="Proteomes" id="UP000812966"/>
    </source>
</evidence>
<dbReference type="AlphaFoldDB" id="A0A8K0JN96"/>
<feature type="compositionally biased region" description="Basic and acidic residues" evidence="1">
    <location>
        <begin position="542"/>
        <end position="566"/>
    </location>
</feature>
<feature type="region of interest" description="Disordered" evidence="1">
    <location>
        <begin position="970"/>
        <end position="1034"/>
    </location>
</feature>
<feature type="compositionally biased region" description="Basic and acidic residues" evidence="1">
    <location>
        <begin position="395"/>
        <end position="409"/>
    </location>
</feature>
<evidence type="ECO:0000313" key="2">
    <source>
        <dbReference type="EMBL" id="KAG7562296.1"/>
    </source>
</evidence>
<feature type="compositionally biased region" description="Polar residues" evidence="1">
    <location>
        <begin position="247"/>
        <end position="257"/>
    </location>
</feature>
<comment type="caution">
    <text evidence="2">The sequence shown here is derived from an EMBL/GenBank/DDBJ whole genome shotgun (WGS) entry which is preliminary data.</text>
</comment>
<feature type="compositionally biased region" description="Polar residues" evidence="1">
    <location>
        <begin position="1"/>
        <end position="10"/>
    </location>
</feature>
<feature type="compositionally biased region" description="Basic and acidic residues" evidence="1">
    <location>
        <begin position="326"/>
        <end position="344"/>
    </location>
</feature>
<feature type="compositionally biased region" description="Low complexity" evidence="1">
    <location>
        <begin position="89"/>
        <end position="102"/>
    </location>
</feature>
<feature type="compositionally biased region" description="Polar residues" evidence="1">
    <location>
        <begin position="978"/>
        <end position="1001"/>
    </location>
</feature>
<dbReference type="Proteomes" id="UP000812966">
    <property type="component" value="Unassembled WGS sequence"/>
</dbReference>
<dbReference type="EMBL" id="JABELV010000035">
    <property type="protein sequence ID" value="KAG7562296.1"/>
    <property type="molecule type" value="Genomic_DNA"/>
</dbReference>
<feature type="compositionally biased region" description="Polar residues" evidence="1">
    <location>
        <begin position="208"/>
        <end position="221"/>
    </location>
</feature>
<feature type="compositionally biased region" description="Polar residues" evidence="1">
    <location>
        <begin position="808"/>
        <end position="839"/>
    </location>
</feature>
<feature type="region of interest" description="Disordered" evidence="1">
    <location>
        <begin position="757"/>
        <end position="777"/>
    </location>
</feature>
<feature type="region of interest" description="Disordered" evidence="1">
    <location>
        <begin position="938"/>
        <end position="957"/>
    </location>
</feature>
<feature type="region of interest" description="Disordered" evidence="1">
    <location>
        <begin position="808"/>
        <end position="906"/>
    </location>
</feature>
<feature type="region of interest" description="Disordered" evidence="1">
    <location>
        <begin position="78"/>
        <end position="102"/>
    </location>
</feature>
<feature type="compositionally biased region" description="Low complexity" evidence="1">
    <location>
        <begin position="942"/>
        <end position="957"/>
    </location>
</feature>
<feature type="compositionally biased region" description="Basic and acidic residues" evidence="1">
    <location>
        <begin position="237"/>
        <end position="246"/>
    </location>
</feature>
<evidence type="ECO:0000256" key="1">
    <source>
        <dbReference type="SAM" id="MobiDB-lite"/>
    </source>
</evidence>
<proteinExistence type="predicted"/>
<feature type="region of interest" description="Disordered" evidence="1">
    <location>
        <begin position="1"/>
        <end position="66"/>
    </location>
</feature>
<sequence>MTAPQAQSPVIAQDSVDKPASSSSLAPVHTQQAQQATRSHPRSSVNSHHHHHHQYRNGKSGINHQNANANMRNHQAGRYHHRDDPYHRASSLSSTSLPLASASGSSTQAHLAAAAASSSSSSSTTASSSSLLMDPFHTFDRLDLQTPRAFVVVVGLVLLGLAGMKSYQHVANRVRQRRRLIESEKAAEELLRLNVKHGVVDLDGQVIKPSQNGQPAGTASGTGKDVADGKRRARSGTLEKESKSRPSDSNNLLVSKSTSEKSQLKPVPEASTAPRSVDGNDLSHEDDQDEPNKVAKSEAKKAKKKIKRAARLEQRKNSGDLVTVASREEGADLGSDEKQDTKADDEAEAEAVVKGDDVDGAQPSVTGQVIEDVLRNEAGPEDEAGSMQLVEESGEQDKAESLRSVKESGEQDTTPTPVEPLAAVRIREEDDVEPQEVPAEDQGSPVPFIHNMPSIEIQHVALPDSPPPSRLRRRASEVSDSAASLLSGASSGLSGNPNLQQNLEQHHLSGVSTPSDQPQQKRKKKAKPAGKPQRAIPGAENWVKESHEEKEREVKEHLEKQVEEARAASSSATARASKAEKENESLTSRLHKLESKLSKVTSSQHDLREREKTAVWEKEEAVKRANEAQTVMQNYRKVEAALKHDVLQARKERDKLWQDSQRKEADLRSQLQQMNAQLAQAVHSAASFEAALRSGGRMPGTPVFGTPVPLMSTPVGLPNHHGHMLLGNPLPNQSRMSLSTPPSPQPLMSANGLPWIDRNMMSSPGGTPSRKRSPSEVFGLPMVHPLSAATTPVRESSLAWTVLKNKGENGSNAAASSPVPISNEQSNGQASSAPRSRSGTLGIDTVSEHKDKENEPPLENGASIMSESRSMPSIIKPKKEADVNVTSENGNDSGQPDSPVAVDGNEEVPFFVFPSLHHDPEHVKAAMAVERGRRASLQRATSGLSALASPSASPGRSLKQVDLDHIATSDSAEPAIYDQSSATSMTDSHGSTAFSSDQSQPGDEPDGHDTSTLKQPDLARVNESPEKPVPIPVQ</sequence>
<feature type="compositionally biased region" description="Low complexity" evidence="1">
    <location>
        <begin position="481"/>
        <end position="495"/>
    </location>
</feature>
<protein>
    <submittedName>
        <fullName evidence="2">Uncharacterized protein</fullName>
    </submittedName>
</protein>
<feature type="compositionally biased region" description="Basic and acidic residues" evidence="1">
    <location>
        <begin position="846"/>
        <end position="855"/>
    </location>
</feature>
<name>A0A8K0JN96_9TREE</name>
<keyword evidence="3" id="KW-1185">Reference proteome</keyword>
<feature type="compositionally biased region" description="Basic residues" evidence="1">
    <location>
        <begin position="47"/>
        <end position="56"/>
    </location>
</feature>
<feature type="compositionally biased region" description="Polar residues" evidence="1">
    <location>
        <begin position="20"/>
        <end position="46"/>
    </location>
</feature>
<feature type="compositionally biased region" description="Low complexity" evidence="1">
    <location>
        <begin position="567"/>
        <end position="576"/>
    </location>
</feature>
<organism evidence="2 3">
    <name type="scientific">Filobasidium floriforme</name>
    <dbReference type="NCBI Taxonomy" id="5210"/>
    <lineage>
        <taxon>Eukaryota</taxon>
        <taxon>Fungi</taxon>
        <taxon>Dikarya</taxon>
        <taxon>Basidiomycota</taxon>
        <taxon>Agaricomycotina</taxon>
        <taxon>Tremellomycetes</taxon>
        <taxon>Filobasidiales</taxon>
        <taxon>Filobasidiaceae</taxon>
        <taxon>Filobasidium</taxon>
    </lineage>
</organism>
<gene>
    <name evidence="2" type="ORF">FFLO_02284</name>
</gene>
<feature type="compositionally biased region" description="Basic and acidic residues" evidence="1">
    <location>
        <begin position="605"/>
        <end position="614"/>
    </location>
</feature>
<accession>A0A8K0JN96</accession>
<reference evidence="2" key="1">
    <citation type="submission" date="2020-04" db="EMBL/GenBank/DDBJ databases">
        <title>Analysis of mating type loci in Filobasidium floriforme.</title>
        <authorList>
            <person name="Nowrousian M."/>
        </authorList>
    </citation>
    <scope>NUCLEOTIDE SEQUENCE</scope>
    <source>
        <strain evidence="2">CBS 6242</strain>
    </source>
</reference>
<feature type="region of interest" description="Disordered" evidence="1">
    <location>
        <begin position="205"/>
        <end position="614"/>
    </location>
</feature>
<feature type="compositionally biased region" description="Polar residues" evidence="1">
    <location>
        <begin position="884"/>
        <end position="896"/>
    </location>
</feature>